<gene>
    <name evidence="2" type="ORF">SAMN02910418_00953</name>
</gene>
<dbReference type="RefSeq" id="WP_092562894.1">
    <property type="nucleotide sequence ID" value="NZ_FNQV01000005.1"/>
</dbReference>
<dbReference type="AlphaFoldDB" id="A0A1H3YP37"/>
<proteinExistence type="predicted"/>
<dbReference type="EMBL" id="FNQV01000005">
    <property type="protein sequence ID" value="SEA13369.1"/>
    <property type="molecule type" value="Genomic_DNA"/>
</dbReference>
<feature type="compositionally biased region" description="Acidic residues" evidence="1">
    <location>
        <begin position="142"/>
        <end position="152"/>
    </location>
</feature>
<protein>
    <recommendedName>
        <fullName evidence="4">DUF5709 domain-containing protein</fullName>
    </recommendedName>
</protein>
<sequence length="152" mass="16744">MSTSINDDTFGDGDQPPVDTYQGTGNTLDDRLRQEEPENDEPRDDIPYDRSPGGVGQLVAEPDDDGPEDLPGEEQSILARAEGAPRRDAAPEESAMHLSDGYDDADLYDGDDEDYEDSAEDDAEAEYEDAIDRRDDSSAEFAFDEEEDDELA</sequence>
<name>A0A1H3YP37_9ACTO</name>
<reference evidence="3" key="1">
    <citation type="submission" date="2016-10" db="EMBL/GenBank/DDBJ databases">
        <authorList>
            <person name="Varghese N."/>
            <person name="Submissions S."/>
        </authorList>
    </citation>
    <scope>NUCLEOTIDE SEQUENCE [LARGE SCALE GENOMIC DNA]</scope>
    <source>
        <strain evidence="3">KPR-1</strain>
    </source>
</reference>
<evidence type="ECO:0000313" key="2">
    <source>
        <dbReference type="EMBL" id="SEA13369.1"/>
    </source>
</evidence>
<feature type="compositionally biased region" description="Acidic residues" evidence="1">
    <location>
        <begin position="61"/>
        <end position="72"/>
    </location>
</feature>
<evidence type="ECO:0000256" key="1">
    <source>
        <dbReference type="SAM" id="MobiDB-lite"/>
    </source>
</evidence>
<dbReference type="OrthoDB" id="5196893at2"/>
<feature type="region of interest" description="Disordered" evidence="1">
    <location>
        <begin position="1"/>
        <end position="152"/>
    </location>
</feature>
<accession>A0A1H3YP37</accession>
<feature type="compositionally biased region" description="Acidic residues" evidence="1">
    <location>
        <begin position="101"/>
        <end position="129"/>
    </location>
</feature>
<keyword evidence="3" id="KW-1185">Reference proteome</keyword>
<dbReference type="Proteomes" id="UP000199288">
    <property type="component" value="Unassembled WGS sequence"/>
</dbReference>
<evidence type="ECO:0000313" key="3">
    <source>
        <dbReference type="Proteomes" id="UP000199288"/>
    </source>
</evidence>
<organism evidence="2 3">
    <name type="scientific">Bowdeniella nasicola</name>
    <dbReference type="NCBI Taxonomy" id="208480"/>
    <lineage>
        <taxon>Bacteria</taxon>
        <taxon>Bacillati</taxon>
        <taxon>Actinomycetota</taxon>
        <taxon>Actinomycetes</taxon>
        <taxon>Actinomycetales</taxon>
        <taxon>Actinomycetaceae</taxon>
        <taxon>Bowdeniella</taxon>
    </lineage>
</organism>
<evidence type="ECO:0008006" key="4">
    <source>
        <dbReference type="Google" id="ProtNLM"/>
    </source>
</evidence>